<name>A0A3D2X4B7_9FIRM</name>
<keyword evidence="2" id="KW-0812">Transmembrane</keyword>
<dbReference type="Proteomes" id="UP000262969">
    <property type="component" value="Unassembled WGS sequence"/>
</dbReference>
<feature type="transmembrane region" description="Helical" evidence="2">
    <location>
        <begin position="460"/>
        <end position="482"/>
    </location>
</feature>
<feature type="coiled-coil region" evidence="1">
    <location>
        <begin position="415"/>
        <end position="452"/>
    </location>
</feature>
<dbReference type="AlphaFoldDB" id="A0A3D2X4B7"/>
<evidence type="ECO:0000256" key="1">
    <source>
        <dbReference type="SAM" id="Coils"/>
    </source>
</evidence>
<gene>
    <name evidence="3" type="ORF">DHW61_06150</name>
</gene>
<protein>
    <submittedName>
        <fullName evidence="3">Uncharacterized protein</fullName>
    </submittedName>
</protein>
<keyword evidence="2" id="KW-1133">Transmembrane helix</keyword>
<keyword evidence="2" id="KW-0472">Membrane</keyword>
<dbReference type="EMBL" id="DPVV01000207">
    <property type="protein sequence ID" value="HCL01989.1"/>
    <property type="molecule type" value="Genomic_DNA"/>
</dbReference>
<keyword evidence="1" id="KW-0175">Coiled coil</keyword>
<evidence type="ECO:0000313" key="3">
    <source>
        <dbReference type="EMBL" id="HCL01989.1"/>
    </source>
</evidence>
<organism evidence="3 4">
    <name type="scientific">Lachnoclostridium phytofermentans</name>
    <dbReference type="NCBI Taxonomy" id="66219"/>
    <lineage>
        <taxon>Bacteria</taxon>
        <taxon>Bacillati</taxon>
        <taxon>Bacillota</taxon>
        <taxon>Clostridia</taxon>
        <taxon>Lachnospirales</taxon>
        <taxon>Lachnospiraceae</taxon>
    </lineage>
</organism>
<accession>A0A3D2X4B7</accession>
<proteinExistence type="predicted"/>
<comment type="caution">
    <text evidence="3">The sequence shown here is derived from an EMBL/GenBank/DDBJ whole genome shotgun (WGS) entry which is preliminary data.</text>
</comment>
<reference evidence="3 4" key="1">
    <citation type="journal article" date="2018" name="Nat. Biotechnol.">
        <title>A standardized bacterial taxonomy based on genome phylogeny substantially revises the tree of life.</title>
        <authorList>
            <person name="Parks D.H."/>
            <person name="Chuvochina M."/>
            <person name="Waite D.W."/>
            <person name="Rinke C."/>
            <person name="Skarshewski A."/>
            <person name="Chaumeil P.A."/>
            <person name="Hugenholtz P."/>
        </authorList>
    </citation>
    <scope>NUCLEOTIDE SEQUENCE [LARGE SCALE GENOMIC DNA]</scope>
    <source>
        <strain evidence="3">UBA11728</strain>
    </source>
</reference>
<evidence type="ECO:0000256" key="2">
    <source>
        <dbReference type="SAM" id="Phobius"/>
    </source>
</evidence>
<evidence type="ECO:0000313" key="4">
    <source>
        <dbReference type="Proteomes" id="UP000262969"/>
    </source>
</evidence>
<sequence>MNRCKICHAEVKDNSEYCLNCKELGLDHSYFNTLSESMEALHNSENITGADENYIPEDYSIFGTETDDLTNNKELQSLLNHNEFEEHGKLMYSSNSDEIKDETIDKSFTQDVNSDQSLIHDTKDENELIQMQDKFKEQDEINSIEPNTDFILEQELEKVEYDDNSVENEIANLSLSELAATTEEDILEKEKINLSDTLNDNFFNNNYKEAEGEFVVGSTPDFDGNQDILDLLNEINRTPEDNSQEDYASDVLSIDDFMDDEGSRVDPMLGLYSEPEDLLNSSTKDIGGIYQDALGGISGLEDEGIDEELLKLIPDIPNHYEVPQKEIENLEVKSKKNKKSDKEKSSRNNLFSRVFGNVKVEYSEDEREQLKQDIINDAKEKEGKALEEEKEKKATIAKKKADKLAAKKKAKDDSIKAKKAKVERAKVKKEEKERLSREVQELIDEIDANEGRINRIGASFIFALFASIAVFVVIGTNIYTYAINVQNATKNFDMQRYNEAYNQVYGLEIRDEDIEIYDKIMTVMFVNKQLNSYNNYSAIDMYPQALDSLLKGLERYDKYYTFATELGIQTDLDYVRDRIINELNEKFYVSVDEAYDIINSPTQLDYSMAVYNVILEKHDDKLVKKSEK</sequence>